<dbReference type="Pfam" id="PF00931">
    <property type="entry name" value="NB-ARC"/>
    <property type="match status" value="1"/>
</dbReference>
<organism evidence="8 9">
    <name type="scientific">Rhizocola hellebori</name>
    <dbReference type="NCBI Taxonomy" id="1392758"/>
    <lineage>
        <taxon>Bacteria</taxon>
        <taxon>Bacillati</taxon>
        <taxon>Actinomycetota</taxon>
        <taxon>Actinomycetes</taxon>
        <taxon>Micromonosporales</taxon>
        <taxon>Micromonosporaceae</taxon>
        <taxon>Rhizocola</taxon>
    </lineage>
</organism>
<dbReference type="Pfam" id="PF03704">
    <property type="entry name" value="BTAD"/>
    <property type="match status" value="1"/>
</dbReference>
<dbReference type="Gene3D" id="3.40.50.300">
    <property type="entry name" value="P-loop containing nucleotide triphosphate hydrolases"/>
    <property type="match status" value="1"/>
</dbReference>
<dbReference type="InterPro" id="IPR011990">
    <property type="entry name" value="TPR-like_helical_dom_sf"/>
</dbReference>
<protein>
    <submittedName>
        <fullName evidence="8">SARP family transcriptional regulator</fullName>
    </submittedName>
</protein>
<dbReference type="InterPro" id="IPR001867">
    <property type="entry name" value="OmpR/PhoB-type_DNA-bd"/>
</dbReference>
<dbReference type="SMART" id="SM00862">
    <property type="entry name" value="Trans_reg_C"/>
    <property type="match status" value="1"/>
</dbReference>
<dbReference type="InterPro" id="IPR027417">
    <property type="entry name" value="P-loop_NTPase"/>
</dbReference>
<dbReference type="GO" id="GO:0000160">
    <property type="term" value="P:phosphorelay signal transduction system"/>
    <property type="evidence" value="ECO:0007669"/>
    <property type="project" value="InterPro"/>
</dbReference>
<dbReference type="InterPro" id="IPR019734">
    <property type="entry name" value="TPR_rpt"/>
</dbReference>
<dbReference type="PANTHER" id="PTHR35807:SF1">
    <property type="entry name" value="TRANSCRIPTIONAL REGULATOR REDD"/>
    <property type="match status" value="1"/>
</dbReference>
<dbReference type="InterPro" id="IPR005158">
    <property type="entry name" value="BTAD"/>
</dbReference>
<evidence type="ECO:0000256" key="3">
    <source>
        <dbReference type="ARBA" id="ARBA00023125"/>
    </source>
</evidence>
<dbReference type="PRINTS" id="PR00364">
    <property type="entry name" value="DISEASERSIST"/>
</dbReference>
<dbReference type="SUPFAM" id="SSF46894">
    <property type="entry name" value="C-terminal effector domain of the bipartite response regulators"/>
    <property type="match status" value="1"/>
</dbReference>
<evidence type="ECO:0000256" key="5">
    <source>
        <dbReference type="PROSITE-ProRule" id="PRU00339"/>
    </source>
</evidence>
<dbReference type="CDD" id="cd15831">
    <property type="entry name" value="BTAD"/>
    <property type="match status" value="1"/>
</dbReference>
<dbReference type="InterPro" id="IPR051677">
    <property type="entry name" value="AfsR-DnrI-RedD_regulator"/>
</dbReference>
<dbReference type="SUPFAM" id="SSF48452">
    <property type="entry name" value="TPR-like"/>
    <property type="match status" value="2"/>
</dbReference>
<evidence type="ECO:0000256" key="4">
    <source>
        <dbReference type="ARBA" id="ARBA00023163"/>
    </source>
</evidence>
<evidence type="ECO:0000256" key="6">
    <source>
        <dbReference type="PROSITE-ProRule" id="PRU01091"/>
    </source>
</evidence>
<keyword evidence="3 6" id="KW-0238">DNA-binding</keyword>
<comment type="similarity">
    <text evidence="1">Belongs to the AfsR/DnrI/RedD regulatory family.</text>
</comment>
<gene>
    <name evidence="8" type="ORF">Rhe02_16260</name>
</gene>
<dbReference type="PANTHER" id="PTHR35807">
    <property type="entry name" value="TRANSCRIPTIONAL REGULATOR REDD-RELATED"/>
    <property type="match status" value="1"/>
</dbReference>
<sequence length="926" mass="101246">MIEFGVLGPLSIRRDGSPVVVGTRSLGRLLAVLVCRANRAVTVAELADAIWDGDPSANPRKAIHVYVHRLRLLLGDGDLVIGDQGYYSLAVGAHQVDALRFASLVARGRAAHARQDLDAARSLFRQALGLWRGRPYDSVAYGTLIADEVRRLDEQHLLVQEALFAVELDLGNDAEMVGELARLAAANPYHERLSAMLMRALHRAGRRSEALEVFRSTRAVLVDELGVEPGEDLQKVHQAILRGEMSAPRPAAGDVESTPNPVPRQLPGGVVGFSGRNQQMKALDQLLPDSSQPDGLRISVIAGTAGVGKTTLAVHWGHQVADQFPDGQLYVDLRGFDPSRSPMDPAEAVRGFLAAFEYPPQRIPVEVAAQAGLYRSLLADKRVLVVLDNARDGDQVRPLLPGSPGCLVLVTSRERMPGVVAATGAYPLMLDVLPENEAQALLARRLGPDRLAAEPDAADEIIQRCARLPLALAIAASHAASYADLSLSGLADQLRTASGLDAFDAGDAATDARAVFSWSYEALSPEAARLFRLLGVHPGPDLSMPAAASLAGVEPQRAQAMLAELTRAHLVNERVPGRYSCHDLLRSYAGELAHRHDTETARRTALHQLLEHYMHSARAAVLCLDPNRDPMPETPVQPEVTPETFDDVPQAMGWFTATHAALLAAIEHAAGNGFDAHAHRLAWTLVPFLDRRGHWHDWLDVQRIAVDATARMGDRSEQARAHRGLASAYKQLGLYDEANVHFGYALDLYREHGDQLGEALTHNSLSLVLERQDRLREAIDHNKLALDLFRAVGDRSGQGRCLHSIGWYHARLGEHEIALTHCQQALPLLAEVGDRAEPYTWGALGYLHHQLGDYDSAIAHHRQALTRFQEQGYRYPEAQALDYLGDTYLAANDLDAARTVWRQALSILGELRHPDADKVRAKLHDL</sequence>
<proteinExistence type="inferred from homology"/>
<dbReference type="SMART" id="SM00028">
    <property type="entry name" value="TPR"/>
    <property type="match status" value="6"/>
</dbReference>
<evidence type="ECO:0000259" key="7">
    <source>
        <dbReference type="PROSITE" id="PS51755"/>
    </source>
</evidence>
<dbReference type="InterPro" id="IPR036388">
    <property type="entry name" value="WH-like_DNA-bd_sf"/>
</dbReference>
<evidence type="ECO:0000313" key="8">
    <source>
        <dbReference type="EMBL" id="GIH03559.1"/>
    </source>
</evidence>
<dbReference type="InterPro" id="IPR016032">
    <property type="entry name" value="Sig_transdc_resp-reg_C-effctor"/>
</dbReference>
<evidence type="ECO:0000313" key="9">
    <source>
        <dbReference type="Proteomes" id="UP000612899"/>
    </source>
</evidence>
<comment type="caution">
    <text evidence="8">The sequence shown here is derived from an EMBL/GenBank/DDBJ whole genome shotgun (WGS) entry which is preliminary data.</text>
</comment>
<feature type="domain" description="OmpR/PhoB-type" evidence="7">
    <location>
        <begin position="1"/>
        <end position="108"/>
    </location>
</feature>
<dbReference type="AlphaFoldDB" id="A0A8J3Q516"/>
<dbReference type="Pfam" id="PF13424">
    <property type="entry name" value="TPR_12"/>
    <property type="match status" value="2"/>
</dbReference>
<dbReference type="Proteomes" id="UP000612899">
    <property type="component" value="Unassembled WGS sequence"/>
</dbReference>
<name>A0A8J3Q516_9ACTN</name>
<dbReference type="EMBL" id="BONY01000008">
    <property type="protein sequence ID" value="GIH03559.1"/>
    <property type="molecule type" value="Genomic_DNA"/>
</dbReference>
<dbReference type="GO" id="GO:0043531">
    <property type="term" value="F:ADP binding"/>
    <property type="evidence" value="ECO:0007669"/>
    <property type="project" value="InterPro"/>
</dbReference>
<dbReference type="RefSeq" id="WP_203907470.1">
    <property type="nucleotide sequence ID" value="NZ_BONY01000008.1"/>
</dbReference>
<dbReference type="PROSITE" id="PS51755">
    <property type="entry name" value="OMPR_PHOB"/>
    <property type="match status" value="1"/>
</dbReference>
<feature type="DNA-binding region" description="OmpR/PhoB-type" evidence="6">
    <location>
        <begin position="1"/>
        <end position="108"/>
    </location>
</feature>
<reference evidence="8" key="1">
    <citation type="submission" date="2021-01" db="EMBL/GenBank/DDBJ databases">
        <title>Whole genome shotgun sequence of Rhizocola hellebori NBRC 109834.</title>
        <authorList>
            <person name="Komaki H."/>
            <person name="Tamura T."/>
        </authorList>
    </citation>
    <scope>NUCLEOTIDE SEQUENCE</scope>
    <source>
        <strain evidence="8">NBRC 109834</strain>
    </source>
</reference>
<keyword evidence="4" id="KW-0804">Transcription</keyword>
<dbReference type="Gene3D" id="1.25.40.10">
    <property type="entry name" value="Tetratricopeptide repeat domain"/>
    <property type="match status" value="3"/>
</dbReference>
<dbReference type="GO" id="GO:0006355">
    <property type="term" value="P:regulation of DNA-templated transcription"/>
    <property type="evidence" value="ECO:0007669"/>
    <property type="project" value="InterPro"/>
</dbReference>
<dbReference type="Pfam" id="PF00486">
    <property type="entry name" value="Trans_reg_C"/>
    <property type="match status" value="1"/>
</dbReference>
<dbReference type="SUPFAM" id="SSF52540">
    <property type="entry name" value="P-loop containing nucleoside triphosphate hydrolases"/>
    <property type="match status" value="1"/>
</dbReference>
<dbReference type="Gene3D" id="1.10.10.10">
    <property type="entry name" value="Winged helix-like DNA-binding domain superfamily/Winged helix DNA-binding domain"/>
    <property type="match status" value="1"/>
</dbReference>
<dbReference type="SMART" id="SM01043">
    <property type="entry name" value="BTAD"/>
    <property type="match status" value="1"/>
</dbReference>
<evidence type="ECO:0000256" key="1">
    <source>
        <dbReference type="ARBA" id="ARBA00005820"/>
    </source>
</evidence>
<dbReference type="GO" id="GO:0003677">
    <property type="term" value="F:DNA binding"/>
    <property type="evidence" value="ECO:0007669"/>
    <property type="project" value="UniProtKB-UniRule"/>
</dbReference>
<accession>A0A8J3Q516</accession>
<feature type="repeat" description="TPR" evidence="5">
    <location>
        <begin position="838"/>
        <end position="871"/>
    </location>
</feature>
<evidence type="ECO:0000256" key="2">
    <source>
        <dbReference type="ARBA" id="ARBA00023015"/>
    </source>
</evidence>
<keyword evidence="5" id="KW-0802">TPR repeat</keyword>
<keyword evidence="2" id="KW-0805">Transcription regulation</keyword>
<keyword evidence="9" id="KW-1185">Reference proteome</keyword>
<dbReference type="InterPro" id="IPR002182">
    <property type="entry name" value="NB-ARC"/>
</dbReference>
<dbReference type="PROSITE" id="PS50005">
    <property type="entry name" value="TPR"/>
    <property type="match status" value="1"/>
</dbReference>